<keyword evidence="4" id="KW-0677">Repeat</keyword>
<evidence type="ECO:0000256" key="1">
    <source>
        <dbReference type="ARBA" id="ARBA00004613"/>
    </source>
</evidence>
<dbReference type="NCBIfam" id="TIGR03696">
    <property type="entry name" value="Rhs_assc_core"/>
    <property type="match status" value="1"/>
</dbReference>
<dbReference type="GO" id="GO:0005737">
    <property type="term" value="C:cytoplasm"/>
    <property type="evidence" value="ECO:0007669"/>
    <property type="project" value="InterPro"/>
</dbReference>
<evidence type="ECO:0000256" key="2">
    <source>
        <dbReference type="ARBA" id="ARBA00022525"/>
    </source>
</evidence>
<dbReference type="OrthoDB" id="6225685at2"/>
<keyword evidence="2" id="KW-0964">Secreted</keyword>
<keyword evidence="9" id="KW-1185">Reference proteome</keyword>
<evidence type="ECO:0000259" key="7">
    <source>
        <dbReference type="Pfam" id="PF25023"/>
    </source>
</evidence>
<evidence type="ECO:0000313" key="8">
    <source>
        <dbReference type="EMBL" id="TFH82523.1"/>
    </source>
</evidence>
<dbReference type="InterPro" id="IPR028994">
    <property type="entry name" value="Integrin_alpha_N"/>
</dbReference>
<dbReference type="InterPro" id="IPR022385">
    <property type="entry name" value="Rhs_assc_core"/>
</dbReference>
<dbReference type="InterPro" id="IPR003284">
    <property type="entry name" value="Sal_SpvB"/>
</dbReference>
<dbReference type="PANTHER" id="PTHR32305:SF15">
    <property type="entry name" value="PROTEIN RHSA-RELATED"/>
    <property type="match status" value="1"/>
</dbReference>
<dbReference type="GO" id="GO:0005576">
    <property type="term" value="C:extracellular region"/>
    <property type="evidence" value="ECO:0007669"/>
    <property type="project" value="UniProtKB-SubCell"/>
</dbReference>
<dbReference type="PANTHER" id="PTHR32305">
    <property type="match status" value="1"/>
</dbReference>
<evidence type="ECO:0000313" key="9">
    <source>
        <dbReference type="Proteomes" id="UP000297872"/>
    </source>
</evidence>
<reference evidence="8 9" key="1">
    <citation type="submission" date="2019-02" db="EMBL/GenBank/DDBJ databases">
        <title>Draft Genome Sequence of the Prevotella sp. BCRC 81118, Isolated from Human Feces.</title>
        <authorList>
            <person name="Huang C.-H."/>
        </authorList>
    </citation>
    <scope>NUCLEOTIDE SEQUENCE [LARGE SCALE GENOMIC DNA]</scope>
    <source>
        <strain evidence="8 9">BCRC 81118</strain>
    </source>
</reference>
<evidence type="ECO:0000256" key="5">
    <source>
        <dbReference type="ARBA" id="ARBA00023026"/>
    </source>
</evidence>
<dbReference type="EMBL" id="SGVY01000012">
    <property type="protein sequence ID" value="TFH82523.1"/>
    <property type="molecule type" value="Genomic_DNA"/>
</dbReference>
<feature type="domain" description="Teneurin-like YD-shell" evidence="7">
    <location>
        <begin position="1092"/>
        <end position="1695"/>
    </location>
</feature>
<protein>
    <recommendedName>
        <fullName evidence="7">Teneurin-like YD-shell domain-containing protein</fullName>
    </recommendedName>
</protein>
<comment type="caution">
    <text evidence="8">The sequence shown here is derived from an EMBL/GenBank/DDBJ whole genome shotgun (WGS) entry which is preliminary data.</text>
</comment>
<dbReference type="InterPro" id="IPR006530">
    <property type="entry name" value="YD"/>
</dbReference>
<dbReference type="Pfam" id="PF03534">
    <property type="entry name" value="SpvB"/>
    <property type="match status" value="1"/>
</dbReference>
<organism evidence="8 9">
    <name type="scientific">Segatella hominis</name>
    <dbReference type="NCBI Taxonomy" id="2518605"/>
    <lineage>
        <taxon>Bacteria</taxon>
        <taxon>Pseudomonadati</taxon>
        <taxon>Bacteroidota</taxon>
        <taxon>Bacteroidia</taxon>
        <taxon>Bacteroidales</taxon>
        <taxon>Prevotellaceae</taxon>
        <taxon>Segatella</taxon>
    </lineage>
</organism>
<accession>A0A4Y8VQC7</accession>
<proteinExistence type="predicted"/>
<dbReference type="RefSeq" id="WP_134843174.1">
    <property type="nucleotide sequence ID" value="NZ_SGVY01000012.1"/>
</dbReference>
<dbReference type="InterPro" id="IPR013517">
    <property type="entry name" value="FG-GAP"/>
</dbReference>
<comment type="subcellular location">
    <subcellularLocation>
        <location evidence="1">Secreted</location>
    </subcellularLocation>
</comment>
<dbReference type="SUPFAM" id="SSF69318">
    <property type="entry name" value="Integrin alpha N-terminal domain"/>
    <property type="match status" value="2"/>
</dbReference>
<dbReference type="InterPro" id="IPR050708">
    <property type="entry name" value="T6SS_VgrG/RHS"/>
</dbReference>
<sequence length="2030" mass="226242">MKQRILFHSVLTMLLVLMQFSFVFADNISTSKSVGTPKGVLEVSATGAATYTIPISCPKGYGKMTPNLSLVYNSQSGYGYVGYGCNVSGLSVITRGCKDIYHDGTASGVKYANDDAYFLDGKRLIYQSVEQGEAVYVPEGEPFSKVIFHVNEGWLELKTNDGLDYCYGKWSDSRQTIDNLSDNPVNAWYLTYVSDTQHRFMRIYYSKRSLSIYPSSVSYGMEGGVTSTIRFTYENIKNKNTAKFNMGGTEDAILVRLKNITTETNNQVFRKYECVYDSTLDASGVKYSRLTQVIEKNGKGEALNPIQITWKGLPNVSYKMNLPEIQFLRTRNINSRIFYSGDVNGDGLCDVIEFTDVTDESNRSVYATYYLANPNKDGTLRFGLSKSYNLGPNFSTKWIGSNSSSLLMDIDGDGINEMASPSINSAKGVPATVFARYYKYGQTDPIGHAFNLKVSEGMPLFISFDADKDGKDEFIGLEVDGKNGKYAGFFDKLASGTNFETTDFTLSLPQQPKRLFVGDYNNDGLADLLVLYQDGYTVFYNQGGRNLRTLFDDNHKYSSNTISEKWRIEQGDFDGDGLVDFIYAEKSGDTYFALNKGNGTFETKYAIKLDMVDKKTGQDDERFSFLTFDMDGDGKMDLLAAKTDYGYHGGIFHTKHYTYRETRMEWLRSNGNNLVLDKTVLTNNEDDARNGYVIAGDFTGNGHTQVLNYGKNIYDANPSDVVKLRMYCNTNLNVASGKICKIVDGLGNESTLNYASLLDRSVNLATLNNYGLSTSNSSSYPVLHVSVPLSVVRSMQSNGNVINYQYGNLKVHVLGKGMLGFDKLIAKNETTGETVENIVEKWDSIYWTPTKTRVRTLVGEDCAYTNSTNTVVPLNHTYFSYMSRQDNTDLDDDYTYSEYVYNTQYGYLMSQKTNYRNDSMYKLTRYDSYVKIGRVYLPTEMIESKMHADSNEETFIRTFWGYDDYGQIVLKERHGQSILTTHYERDKFGNIVSMRQVGDKVSSVQKKYKYDSTGRFLVKEYSVPSFTTICYSVDNWGNITSRTDLTNENHPLVTTYTLDNWGNVIRTEAPTGVIKTVTKKWGNSKERRYAVVEEETDMPAVTTWYDSLGRTVESSYYGLLGTPFKKAYSYDKKGLLIEETQQKGENCIKDTKNYDARGRVVSEINNSKSISYSYCPKTVTTRVAEKTYTKSWDAWGNLNYIEDPLNTVFFTYSSVGKPENVSIGKVSIKMGYDDVGNRLRLDDPNAGTILSKYTADDKVLSTTDARGVVTNYAYDEFGRLSSINVGGIVTTYQYGGSSDRMQLKSITQGDKKESYEYDEYGRMITKRRTIGNKGSYEYNYSYDSSNRLLTKTYPGGLVVYYDYEAGLLRRIMTNRNIVYFLAKDDGYVQKVTVNDGKMQYDSTLDERGKLSNINVKNPLTGKELFDMNLSYDANTDNLMSRTGMRPEKETFAYDKLDRLVSVSQDDSTIMNVKYSADGNILYKTNVGTYEYGLKPHAVMNVENPIGLIPHASLTTQFNELGKVERIEDGNTLQSLEVEYGPDQERWISTLSRNNQMASTRIYFDDYEKTTDSTGTHEIYYLGDRSIYIRDNGGDFKCYFLVKDNLGSIVKAYDTDENLVYEASYDAWGKQTVTKDSIGLYRGYCGHEMLNDFDIINMNGRLYDPVLGRFLSPDNYVQMPDNSQNFNRYSYCLNNPLKYIDPSGNLFGIDDAIWAFAFFGATSNAILANKSGKSPWSGALVGGLSSLASYGVGSLFGHSMGTFGHELLRAGAHGLTSGTLNWINGDNFFTGAASGTAASLMGSGAQSLRFGAEGVLAAASIGGGIGSLATGGNFMDGFGIGFNIGSLNHNGKAGKIITIERKLPPVVCVADNLSYRKTFGYWLLGVGSGASSGPYRMWNPDAISMSVGGTVQIGSFHLGGDVGLMMGPGKLYPYINYDKGVDITSWGFNISSSLNVNMYVNKGDMPLSLSALEGQGYNAGVNLGVGSLDYGVGVDWLGLPTSAQYKSYGIGIGPGVGVHGNFSTTQYLVHY</sequence>
<keyword evidence="5" id="KW-0843">Virulence</keyword>
<dbReference type="Gene3D" id="2.180.10.10">
    <property type="entry name" value="RHS repeat-associated core"/>
    <property type="match status" value="1"/>
</dbReference>
<evidence type="ECO:0000256" key="3">
    <source>
        <dbReference type="ARBA" id="ARBA00022729"/>
    </source>
</evidence>
<evidence type="ECO:0000256" key="4">
    <source>
        <dbReference type="ARBA" id="ARBA00022737"/>
    </source>
</evidence>
<keyword evidence="3 6" id="KW-0732">Signal</keyword>
<dbReference type="Proteomes" id="UP000297872">
    <property type="component" value="Unassembled WGS sequence"/>
</dbReference>
<dbReference type="Pfam" id="PF13517">
    <property type="entry name" value="FG-GAP_3"/>
    <property type="match status" value="1"/>
</dbReference>
<feature type="signal peptide" evidence="6">
    <location>
        <begin position="1"/>
        <end position="25"/>
    </location>
</feature>
<name>A0A4Y8VQC7_9BACT</name>
<evidence type="ECO:0000256" key="6">
    <source>
        <dbReference type="SAM" id="SignalP"/>
    </source>
</evidence>
<dbReference type="InterPro" id="IPR056823">
    <property type="entry name" value="TEN-like_YD-shell"/>
</dbReference>
<dbReference type="Pfam" id="PF25023">
    <property type="entry name" value="TEN_YD-shell"/>
    <property type="match status" value="1"/>
</dbReference>
<feature type="chain" id="PRO_5021213618" description="Teneurin-like YD-shell domain-containing protein" evidence="6">
    <location>
        <begin position="26"/>
        <end position="2030"/>
    </location>
</feature>
<dbReference type="NCBIfam" id="TIGR01643">
    <property type="entry name" value="YD_repeat_2x"/>
    <property type="match status" value="1"/>
</dbReference>
<gene>
    <name evidence="8" type="ORF">EXN75_06235</name>
</gene>
<dbReference type="GeneID" id="302994893"/>